<accession>A0AB72Z572</accession>
<dbReference type="RefSeq" id="WP_003842289.1">
    <property type="nucleotide sequence ID" value="NZ_AEHJ01000011.1"/>
</dbReference>
<dbReference type="AlphaFoldDB" id="A0AB72Z572"/>
<evidence type="ECO:0000313" key="1">
    <source>
        <dbReference type="EMBL" id="EFO78145.1"/>
    </source>
</evidence>
<comment type="caution">
    <text evidence="1">The sequence shown here is derived from an EMBL/GenBank/DDBJ whole genome shotgun (WGS) entry which is preliminary data.</text>
</comment>
<proteinExistence type="predicted"/>
<organism evidence="1 2">
    <name type="scientific">Bifidobacterium dentium JCVIHMP022</name>
    <dbReference type="NCBI Taxonomy" id="553191"/>
    <lineage>
        <taxon>Bacteria</taxon>
        <taxon>Bacillati</taxon>
        <taxon>Actinomycetota</taxon>
        <taxon>Actinomycetes</taxon>
        <taxon>Bifidobacteriales</taxon>
        <taxon>Bifidobacteriaceae</taxon>
        <taxon>Bifidobacterium</taxon>
    </lineage>
</organism>
<reference evidence="1 2" key="1">
    <citation type="submission" date="2010-10" db="EMBL/GenBank/DDBJ databases">
        <authorList>
            <person name="Durkin A.S."/>
            <person name="Madupu R."/>
            <person name="Torralba M."/>
            <person name="Gillis M."/>
            <person name="Methe B."/>
            <person name="Sutton G."/>
            <person name="Nelson K.E."/>
        </authorList>
    </citation>
    <scope>NUCLEOTIDE SEQUENCE [LARGE SCALE GENOMIC DNA]</scope>
    <source>
        <strain evidence="1 2">JCVIHMP022</strain>
    </source>
</reference>
<evidence type="ECO:0000313" key="2">
    <source>
        <dbReference type="Proteomes" id="UP000003457"/>
    </source>
</evidence>
<protein>
    <submittedName>
        <fullName evidence="1">Uncharacterized protein</fullName>
    </submittedName>
</protein>
<dbReference type="Proteomes" id="UP000003457">
    <property type="component" value="Unassembled WGS sequence"/>
</dbReference>
<gene>
    <name evidence="1" type="ORF">HMPREF9003_0164</name>
</gene>
<dbReference type="EMBL" id="AEHJ01000011">
    <property type="protein sequence ID" value="EFO78145.1"/>
    <property type="molecule type" value="Genomic_DNA"/>
</dbReference>
<name>A0AB72Z572_9BIFI</name>
<sequence>MEDNEVELKDAKPGMWATFDVPEPIDNSYVHVEPGHYEGAILEPTEGHLLEEMVFSIFYGHDVVRLCIDGSAVGLEKGKPYTFVVIKDKEPSTGALTNIHVYKTKPADAEPESYEDIPCDKPGFYLDLDGGAWCVDRNGNALHFTNDWQLLIEYKGYDTSYFGPFRKARLVTA</sequence>